<evidence type="ECO:0000313" key="1">
    <source>
        <dbReference type="EMBL" id="GAH42606.1"/>
    </source>
</evidence>
<name>X1FAD9_9ZZZZ</name>
<accession>X1FAD9</accession>
<gene>
    <name evidence="1" type="ORF">S03H2_14198</name>
</gene>
<comment type="caution">
    <text evidence="1">The sequence shown here is derived from an EMBL/GenBank/DDBJ whole genome shotgun (WGS) entry which is preliminary data.</text>
</comment>
<sequence length="86" mass="9944">MSQNLDKIKREKSHQYYCPMDACQTRILLEETLLELVLHDIAADNRDDVPFSFELQKACDVLEGHCGYIRYKGAFVVEEMMGVSDE</sequence>
<protein>
    <submittedName>
        <fullName evidence="1">Uncharacterized protein</fullName>
    </submittedName>
</protein>
<proteinExistence type="predicted"/>
<reference evidence="1" key="1">
    <citation type="journal article" date="2014" name="Front. Microbiol.">
        <title>High frequency of phylogenetically diverse reductive dehalogenase-homologous genes in deep subseafloor sedimentary metagenomes.</title>
        <authorList>
            <person name="Kawai M."/>
            <person name="Futagami T."/>
            <person name="Toyoda A."/>
            <person name="Takaki Y."/>
            <person name="Nishi S."/>
            <person name="Hori S."/>
            <person name="Arai W."/>
            <person name="Tsubouchi T."/>
            <person name="Morono Y."/>
            <person name="Uchiyama I."/>
            <person name="Ito T."/>
            <person name="Fujiyama A."/>
            <person name="Inagaki F."/>
            <person name="Takami H."/>
        </authorList>
    </citation>
    <scope>NUCLEOTIDE SEQUENCE</scope>
    <source>
        <strain evidence="1">Expedition CK06-06</strain>
    </source>
</reference>
<dbReference type="EMBL" id="BARU01007199">
    <property type="protein sequence ID" value="GAH42606.1"/>
    <property type="molecule type" value="Genomic_DNA"/>
</dbReference>
<organism evidence="1">
    <name type="scientific">marine sediment metagenome</name>
    <dbReference type="NCBI Taxonomy" id="412755"/>
    <lineage>
        <taxon>unclassified sequences</taxon>
        <taxon>metagenomes</taxon>
        <taxon>ecological metagenomes</taxon>
    </lineage>
</organism>
<dbReference type="AlphaFoldDB" id="X1FAD9"/>